<dbReference type="Proteomes" id="UP000305067">
    <property type="component" value="Unassembled WGS sequence"/>
</dbReference>
<dbReference type="OrthoDB" id="18703at2759"/>
<evidence type="ECO:0000256" key="1">
    <source>
        <dbReference type="ARBA" id="ARBA00004604"/>
    </source>
</evidence>
<evidence type="ECO:0000256" key="5">
    <source>
        <dbReference type="SAM" id="MobiDB-lite"/>
    </source>
</evidence>
<comment type="similarity">
    <text evidence="2">Belongs to the SLX9 family.</text>
</comment>
<name>A0A5C3Q4Z2_9AGAR</name>
<feature type="compositionally biased region" description="Basic residues" evidence="5">
    <location>
        <begin position="31"/>
        <end position="40"/>
    </location>
</feature>
<dbReference type="GO" id="GO:0030686">
    <property type="term" value="C:90S preribosome"/>
    <property type="evidence" value="ECO:0007669"/>
    <property type="project" value="InterPro"/>
</dbReference>
<evidence type="ECO:0000256" key="4">
    <source>
        <dbReference type="ARBA" id="ARBA00023242"/>
    </source>
</evidence>
<dbReference type="STRING" id="1884261.A0A5C3Q4Z2"/>
<gene>
    <name evidence="6" type="ORF">BDV98DRAFT_273846</name>
</gene>
<proteinExistence type="inferred from homology"/>
<evidence type="ECO:0000256" key="3">
    <source>
        <dbReference type="ARBA" id="ARBA00021321"/>
    </source>
</evidence>
<dbReference type="InterPro" id="IPR028160">
    <property type="entry name" value="Slx9-like"/>
</dbReference>
<comment type="subcellular location">
    <subcellularLocation>
        <location evidence="1">Nucleus</location>
        <location evidence="1">Nucleolus</location>
    </subcellularLocation>
</comment>
<dbReference type="GO" id="GO:0030688">
    <property type="term" value="C:preribosome, small subunit precursor"/>
    <property type="evidence" value="ECO:0007669"/>
    <property type="project" value="InterPro"/>
</dbReference>
<dbReference type="AlphaFoldDB" id="A0A5C3Q4Z2"/>
<dbReference type="Pfam" id="PF15341">
    <property type="entry name" value="SLX9"/>
    <property type="match status" value="1"/>
</dbReference>
<reference evidence="6 7" key="1">
    <citation type="journal article" date="2019" name="Nat. Ecol. Evol.">
        <title>Megaphylogeny resolves global patterns of mushroom evolution.</title>
        <authorList>
            <person name="Varga T."/>
            <person name="Krizsan K."/>
            <person name="Foldi C."/>
            <person name="Dima B."/>
            <person name="Sanchez-Garcia M."/>
            <person name="Sanchez-Ramirez S."/>
            <person name="Szollosi G.J."/>
            <person name="Szarkandi J.G."/>
            <person name="Papp V."/>
            <person name="Albert L."/>
            <person name="Andreopoulos W."/>
            <person name="Angelini C."/>
            <person name="Antonin V."/>
            <person name="Barry K.W."/>
            <person name="Bougher N.L."/>
            <person name="Buchanan P."/>
            <person name="Buyck B."/>
            <person name="Bense V."/>
            <person name="Catcheside P."/>
            <person name="Chovatia M."/>
            <person name="Cooper J."/>
            <person name="Damon W."/>
            <person name="Desjardin D."/>
            <person name="Finy P."/>
            <person name="Geml J."/>
            <person name="Haridas S."/>
            <person name="Hughes K."/>
            <person name="Justo A."/>
            <person name="Karasinski D."/>
            <person name="Kautmanova I."/>
            <person name="Kiss B."/>
            <person name="Kocsube S."/>
            <person name="Kotiranta H."/>
            <person name="LaButti K.M."/>
            <person name="Lechner B.E."/>
            <person name="Liimatainen K."/>
            <person name="Lipzen A."/>
            <person name="Lukacs Z."/>
            <person name="Mihaltcheva S."/>
            <person name="Morgado L.N."/>
            <person name="Niskanen T."/>
            <person name="Noordeloos M.E."/>
            <person name="Ohm R.A."/>
            <person name="Ortiz-Santana B."/>
            <person name="Ovrebo C."/>
            <person name="Racz N."/>
            <person name="Riley R."/>
            <person name="Savchenko A."/>
            <person name="Shiryaev A."/>
            <person name="Soop K."/>
            <person name="Spirin V."/>
            <person name="Szebenyi C."/>
            <person name="Tomsovsky M."/>
            <person name="Tulloss R.E."/>
            <person name="Uehling J."/>
            <person name="Grigoriev I.V."/>
            <person name="Vagvolgyi C."/>
            <person name="Papp T."/>
            <person name="Martin F.M."/>
            <person name="Miettinen O."/>
            <person name="Hibbett D.S."/>
            <person name="Nagy L.G."/>
        </authorList>
    </citation>
    <scope>NUCLEOTIDE SEQUENCE [LARGE SCALE GENOMIC DNA]</scope>
    <source>
        <strain evidence="6 7">CBS 309.79</strain>
    </source>
</reference>
<evidence type="ECO:0000313" key="6">
    <source>
        <dbReference type="EMBL" id="TFK97042.1"/>
    </source>
</evidence>
<sequence length="159" mass="17694">MKKKEKLSVKKDAFLNRLASHMSNSSSHPYSKSHARRMKRKEREQVAGGLGDIQDAIGDLLGDEAPSETIAESNKKAAKRKQTDMEVEGGEDPKKTKTVQAGVIGQGKNTTLTKAQRKRALELERLRHPRILSNPAYSSNPFETIRTHAQNTLVKHQPA</sequence>
<feature type="compositionally biased region" description="Basic and acidic residues" evidence="5">
    <location>
        <begin position="1"/>
        <end position="14"/>
    </location>
</feature>
<evidence type="ECO:0000313" key="7">
    <source>
        <dbReference type="Proteomes" id="UP000305067"/>
    </source>
</evidence>
<keyword evidence="7" id="KW-1185">Reference proteome</keyword>
<dbReference type="GO" id="GO:0000462">
    <property type="term" value="P:maturation of SSU-rRNA from tricistronic rRNA transcript (SSU-rRNA, 5.8S rRNA, LSU-rRNA)"/>
    <property type="evidence" value="ECO:0007669"/>
    <property type="project" value="InterPro"/>
</dbReference>
<feature type="compositionally biased region" description="Low complexity" evidence="5">
    <location>
        <begin position="20"/>
        <end position="30"/>
    </location>
</feature>
<feature type="region of interest" description="Disordered" evidence="5">
    <location>
        <begin position="1"/>
        <end position="115"/>
    </location>
</feature>
<accession>A0A5C3Q4Z2</accession>
<dbReference type="EMBL" id="ML178851">
    <property type="protein sequence ID" value="TFK97042.1"/>
    <property type="molecule type" value="Genomic_DNA"/>
</dbReference>
<organism evidence="6 7">
    <name type="scientific">Pterulicium gracile</name>
    <dbReference type="NCBI Taxonomy" id="1884261"/>
    <lineage>
        <taxon>Eukaryota</taxon>
        <taxon>Fungi</taxon>
        <taxon>Dikarya</taxon>
        <taxon>Basidiomycota</taxon>
        <taxon>Agaricomycotina</taxon>
        <taxon>Agaricomycetes</taxon>
        <taxon>Agaricomycetidae</taxon>
        <taxon>Agaricales</taxon>
        <taxon>Pleurotineae</taxon>
        <taxon>Pterulaceae</taxon>
        <taxon>Pterulicium</taxon>
    </lineage>
</organism>
<evidence type="ECO:0000256" key="2">
    <source>
        <dbReference type="ARBA" id="ARBA00011022"/>
    </source>
</evidence>
<keyword evidence="4" id="KW-0539">Nucleus</keyword>
<dbReference type="GO" id="GO:0005730">
    <property type="term" value="C:nucleolus"/>
    <property type="evidence" value="ECO:0007669"/>
    <property type="project" value="UniProtKB-SubCell"/>
</dbReference>
<protein>
    <recommendedName>
        <fullName evidence="3">Ribosome biogenesis protein SLX9</fullName>
    </recommendedName>
</protein>